<dbReference type="Proteomes" id="UP001642540">
    <property type="component" value="Unassembled WGS sequence"/>
</dbReference>
<feature type="region of interest" description="Disordered" evidence="7">
    <location>
        <begin position="240"/>
        <end position="275"/>
    </location>
</feature>
<keyword evidence="2" id="KW-0677">Repeat</keyword>
<feature type="coiled-coil region" evidence="6">
    <location>
        <begin position="322"/>
        <end position="356"/>
    </location>
</feature>
<keyword evidence="1 5" id="KW-0479">Metal-binding</keyword>
<keyword evidence="10" id="KW-1185">Reference proteome</keyword>
<proteinExistence type="predicted"/>
<dbReference type="InterPro" id="IPR036855">
    <property type="entry name" value="Znf_CCCH_sf"/>
</dbReference>
<feature type="zinc finger region" description="C3H1-type" evidence="5">
    <location>
        <begin position="142"/>
        <end position="170"/>
    </location>
</feature>
<protein>
    <recommendedName>
        <fullName evidence="8">C3H1-type domain-containing protein</fullName>
    </recommendedName>
</protein>
<keyword evidence="3 5" id="KW-0863">Zinc-finger</keyword>
<evidence type="ECO:0000313" key="9">
    <source>
        <dbReference type="EMBL" id="CAL8110441.1"/>
    </source>
</evidence>
<feature type="compositionally biased region" description="Polar residues" evidence="7">
    <location>
        <begin position="127"/>
        <end position="143"/>
    </location>
</feature>
<dbReference type="SMART" id="SM00356">
    <property type="entry name" value="ZnF_C3H1"/>
    <property type="match status" value="3"/>
</dbReference>
<evidence type="ECO:0000313" key="10">
    <source>
        <dbReference type="Proteomes" id="UP001642540"/>
    </source>
</evidence>
<dbReference type="EMBL" id="CAXLJM020000045">
    <property type="protein sequence ID" value="CAL8110441.1"/>
    <property type="molecule type" value="Genomic_DNA"/>
</dbReference>
<dbReference type="InterPro" id="IPR000571">
    <property type="entry name" value="Znf_CCCH"/>
</dbReference>
<accession>A0ABP1QRN4</accession>
<dbReference type="Gene3D" id="3.30.1370.210">
    <property type="match status" value="2"/>
</dbReference>
<name>A0ABP1QRN4_9HEXA</name>
<keyword evidence="4 5" id="KW-0862">Zinc</keyword>
<evidence type="ECO:0000256" key="5">
    <source>
        <dbReference type="PROSITE-ProRule" id="PRU00723"/>
    </source>
</evidence>
<feature type="domain" description="C3H1-type" evidence="8">
    <location>
        <begin position="142"/>
        <end position="170"/>
    </location>
</feature>
<feature type="domain" description="C3H1-type" evidence="8">
    <location>
        <begin position="27"/>
        <end position="54"/>
    </location>
</feature>
<dbReference type="PANTHER" id="PTHR12675">
    <property type="entry name" value="MUSCLEBLIND-LIKE PROTEIN"/>
    <property type="match status" value="1"/>
</dbReference>
<feature type="region of interest" description="Disordered" evidence="7">
    <location>
        <begin position="170"/>
        <end position="216"/>
    </location>
</feature>
<evidence type="ECO:0000256" key="4">
    <source>
        <dbReference type="ARBA" id="ARBA00022833"/>
    </source>
</evidence>
<reference evidence="9 10" key="1">
    <citation type="submission" date="2024-08" db="EMBL/GenBank/DDBJ databases">
        <authorList>
            <person name="Cucini C."/>
            <person name="Frati F."/>
        </authorList>
    </citation>
    <scope>NUCLEOTIDE SEQUENCE [LARGE SCALE GENOMIC DNA]</scope>
</reference>
<dbReference type="Pfam" id="PF00642">
    <property type="entry name" value="zf-CCCH"/>
    <property type="match status" value="1"/>
</dbReference>
<dbReference type="PANTHER" id="PTHR12675:SF6">
    <property type="entry name" value="ZINC FINGER CCCH DOMAIN-CONTAINING PROTEIN 10"/>
    <property type="match status" value="1"/>
</dbReference>
<feature type="region of interest" description="Disordered" evidence="7">
    <location>
        <begin position="1"/>
        <end position="28"/>
    </location>
</feature>
<feature type="region of interest" description="Disordered" evidence="7">
    <location>
        <begin position="102"/>
        <end position="143"/>
    </location>
</feature>
<feature type="domain" description="C3H1-type" evidence="8">
    <location>
        <begin position="58"/>
        <end position="84"/>
    </location>
</feature>
<feature type="compositionally biased region" description="Low complexity" evidence="7">
    <location>
        <begin position="9"/>
        <end position="28"/>
    </location>
</feature>
<dbReference type="SUPFAM" id="SSF90229">
    <property type="entry name" value="CCCH zinc finger"/>
    <property type="match status" value="1"/>
</dbReference>
<dbReference type="PROSITE" id="PS50103">
    <property type="entry name" value="ZF_C3H1"/>
    <property type="match status" value="3"/>
</dbReference>
<evidence type="ECO:0000259" key="8">
    <source>
        <dbReference type="PROSITE" id="PS50103"/>
    </source>
</evidence>
<evidence type="ECO:0000256" key="3">
    <source>
        <dbReference type="ARBA" id="ARBA00022771"/>
    </source>
</evidence>
<evidence type="ECO:0000256" key="6">
    <source>
        <dbReference type="SAM" id="Coils"/>
    </source>
</evidence>
<feature type="zinc finger region" description="C3H1-type" evidence="5">
    <location>
        <begin position="27"/>
        <end position="54"/>
    </location>
</feature>
<evidence type="ECO:0000256" key="7">
    <source>
        <dbReference type="SAM" id="MobiDB-lite"/>
    </source>
</evidence>
<organism evidence="9 10">
    <name type="scientific">Orchesella dallaii</name>
    <dbReference type="NCBI Taxonomy" id="48710"/>
    <lineage>
        <taxon>Eukaryota</taxon>
        <taxon>Metazoa</taxon>
        <taxon>Ecdysozoa</taxon>
        <taxon>Arthropoda</taxon>
        <taxon>Hexapoda</taxon>
        <taxon>Collembola</taxon>
        <taxon>Entomobryomorpha</taxon>
        <taxon>Entomobryoidea</taxon>
        <taxon>Orchesellidae</taxon>
        <taxon>Orchesellinae</taxon>
        <taxon>Orchesella</taxon>
    </lineage>
</organism>
<feature type="zinc finger region" description="C3H1-type" evidence="5">
    <location>
        <begin position="58"/>
        <end position="84"/>
    </location>
</feature>
<sequence>MNEIGGMNGSSTSSNGGASSDSSLTSGSDAKLCRDFIRNVCNRGKNCKFIHPENIKIRTEPIFCHDFQQGRCRRSTCKFVHCSREVEEHFKKTGELPDDVYDGETGIGLGDSRTSRRSIDTSNISNGRSKSSRTNGNGMETSPETPICKDFLKGLCNRPHGSCKYRHVSSHNDFGRSRGGRNLNGNGTSGGIRRRGSDGFYDSGPETKKCRAGENPGYDFRGDEFNEDFYVGNNVNRGYAVLHPPNHNDSRSHSLQNATSVGHHHGPPASNADNHAFSQFHQTTATSTYGIAGTHRNGYNVAGTGDSSVAAYIHSQVSAETIKALEDENFMLKRRIEELKTSNEFLLSQNAQLRLNSSLSVSRTSVGVENVQVQPTVGVTSGVVQTMVSMAQPMLTPSLSVAATQPLSTISTLSTVSMPPVSISQALPVVSIAQHQPQPQPVYPMVTTQGVLPQPQNLT</sequence>
<comment type="caution">
    <text evidence="9">The sequence shown here is derived from an EMBL/GenBank/DDBJ whole genome shotgun (WGS) entry which is preliminary data.</text>
</comment>
<gene>
    <name evidence="9" type="ORF">ODALV1_LOCUS14253</name>
</gene>
<evidence type="ECO:0000256" key="1">
    <source>
        <dbReference type="ARBA" id="ARBA00022723"/>
    </source>
</evidence>
<evidence type="ECO:0000256" key="2">
    <source>
        <dbReference type="ARBA" id="ARBA00022737"/>
    </source>
</evidence>
<keyword evidence="6" id="KW-0175">Coiled coil</keyword>